<evidence type="ECO:0000313" key="4">
    <source>
        <dbReference type="Proteomes" id="UP001574170"/>
    </source>
</evidence>
<accession>A0ABV4TL39</accession>
<protein>
    <submittedName>
        <fullName evidence="3">Class I SAM-dependent methyltransferase</fullName>
    </submittedName>
</protein>
<dbReference type="GO" id="GO:0032259">
    <property type="term" value="P:methylation"/>
    <property type="evidence" value="ECO:0007669"/>
    <property type="project" value="UniProtKB-KW"/>
</dbReference>
<keyword evidence="3" id="KW-0489">Methyltransferase</keyword>
<keyword evidence="3" id="KW-0808">Transferase</keyword>
<evidence type="ECO:0000313" key="3">
    <source>
        <dbReference type="EMBL" id="MFA9194826.1"/>
    </source>
</evidence>
<keyword evidence="4" id="KW-1185">Reference proteome</keyword>
<dbReference type="Pfam" id="PF18096">
    <property type="entry name" value="Thump_like"/>
    <property type="match status" value="1"/>
</dbReference>
<dbReference type="GO" id="GO:0008168">
    <property type="term" value="F:methyltransferase activity"/>
    <property type="evidence" value="ECO:0007669"/>
    <property type="project" value="UniProtKB-KW"/>
</dbReference>
<dbReference type="RefSeq" id="WP_373391965.1">
    <property type="nucleotide sequence ID" value="NZ_JBCFQJ010000013.1"/>
</dbReference>
<comment type="caution">
    <text evidence="3">The sequence shown here is derived from an EMBL/GenBank/DDBJ whole genome shotgun (WGS) entry which is preliminary data.</text>
</comment>
<dbReference type="InterPro" id="IPR029063">
    <property type="entry name" value="SAM-dependent_MTases_sf"/>
</dbReference>
<dbReference type="SUPFAM" id="SSF53335">
    <property type="entry name" value="S-adenosyl-L-methionine-dependent methyltransferases"/>
    <property type="match status" value="1"/>
</dbReference>
<sequence>MTSAILKTEIQQFINANLNTDVAKLALKKNPFPEIDFAVVLNQITAKSKAENKLPTWFNTKNIIYPSKISVEQTSSEKTALYKSSIVSGESLIDLTGGFGVDDYFFATHIKSVAHCEINPELSAIVKHNFEQLNVKNIECYAGDSFETLKTLNRKWDWIYIDPSRRNDAKGKVFMLKDCLPNVPENLDFYFENTNAILIKTAPLLDLSAGLSELKNVKAIHIVALENEVKELLWELHKEYSGEITLKTVNINKGTIDVFEFLMNQESVVPTYSLPKKYLYEPNSAVMKSGGFDEVSVNYNISKLHKHSHLYTADGIIAFPGRIFEITTSFPYHKTELKNEMSGKQFNITTRNFPETVENIRKKWKIKDGGNLYSFFTTDENNNKIVLICAKIK</sequence>
<dbReference type="EMBL" id="JBCFQK010000013">
    <property type="protein sequence ID" value="MFA9194826.1"/>
    <property type="molecule type" value="Genomic_DNA"/>
</dbReference>
<evidence type="ECO:0000259" key="1">
    <source>
        <dbReference type="Pfam" id="PF18096"/>
    </source>
</evidence>
<feature type="domain" description="PG-1098 ferredoxin-like" evidence="2">
    <location>
        <begin position="278"/>
        <end position="320"/>
    </location>
</feature>
<dbReference type="InterPro" id="IPR041497">
    <property type="entry name" value="Thump-like"/>
</dbReference>
<feature type="domain" description="THUMP-like" evidence="1">
    <location>
        <begin position="321"/>
        <end position="391"/>
    </location>
</feature>
<evidence type="ECO:0000259" key="2">
    <source>
        <dbReference type="Pfam" id="PF22013"/>
    </source>
</evidence>
<dbReference type="Pfam" id="PF22013">
    <property type="entry name" value="PG_1098_Fer"/>
    <property type="match status" value="1"/>
</dbReference>
<dbReference type="InterPro" id="IPR054168">
    <property type="entry name" value="PG_1098_Fer"/>
</dbReference>
<reference evidence="3 4" key="1">
    <citation type="submission" date="2024-04" db="EMBL/GenBank/DDBJ databases">
        <title>New Clade of Flavobacterium.</title>
        <authorList>
            <person name="Matos L."/>
            <person name="Proenca D.N."/>
            <person name="Fransisco R.M."/>
            <person name="Chung A.P."/>
            <person name="Maccario L."/>
            <person name="Sorensen S.J."/>
            <person name="Morais P.V."/>
        </authorList>
    </citation>
    <scope>NUCLEOTIDE SEQUENCE [LARGE SCALE GENOMIC DNA]</scope>
    <source>
        <strain evidence="3 4">FBOR7N2.3</strain>
    </source>
</reference>
<dbReference type="Gene3D" id="1.10.10.1110">
    <property type="entry name" value="Methyltransferase PG1098, N-terminal domain"/>
    <property type="match status" value="1"/>
</dbReference>
<name>A0ABV4TL39_9FLAO</name>
<proteinExistence type="predicted"/>
<organism evidence="3 4">
    <name type="scientific">Flavobacterium magnesitis</name>
    <dbReference type="NCBI Taxonomy" id="3138077"/>
    <lineage>
        <taxon>Bacteria</taxon>
        <taxon>Pseudomonadati</taxon>
        <taxon>Bacteroidota</taxon>
        <taxon>Flavobacteriia</taxon>
        <taxon>Flavobacteriales</taxon>
        <taxon>Flavobacteriaceae</taxon>
        <taxon>Flavobacterium</taxon>
    </lineage>
</organism>
<gene>
    <name evidence="3" type="ORF">AAGV33_10435</name>
</gene>
<dbReference type="Gene3D" id="3.40.50.150">
    <property type="entry name" value="Vaccinia Virus protein VP39"/>
    <property type="match status" value="1"/>
</dbReference>
<dbReference type="Proteomes" id="UP001574170">
    <property type="component" value="Unassembled WGS sequence"/>
</dbReference>